<protein>
    <submittedName>
        <fullName evidence="2">Transposase</fullName>
    </submittedName>
</protein>
<evidence type="ECO:0000256" key="1">
    <source>
        <dbReference type="SAM" id="MobiDB-lite"/>
    </source>
</evidence>
<feature type="compositionally biased region" description="Basic and acidic residues" evidence="1">
    <location>
        <begin position="69"/>
        <end position="85"/>
    </location>
</feature>
<accession>A0ABY4I9Z4</accession>
<keyword evidence="3" id="KW-1185">Reference proteome</keyword>
<evidence type="ECO:0000313" key="2">
    <source>
        <dbReference type="EMBL" id="UPK72687.1"/>
    </source>
</evidence>
<evidence type="ECO:0000313" key="3">
    <source>
        <dbReference type="Proteomes" id="UP000830198"/>
    </source>
</evidence>
<dbReference type="Proteomes" id="UP000830198">
    <property type="component" value="Chromosome"/>
</dbReference>
<sequence>MKKKAMGRPAVYEASFKVSIAREFLSGALSLTDLARKYNLPNKGTVNSMVVWYRRNYGTETPKSTTIDPVKKEQEGDKLRSKADSIKDKAKDRQLEDALLKVEALELLLANAKKELGIDLLKKYGTKQPNK</sequence>
<organism evidence="2 3">
    <name type="scientific">Chitinophaga filiformis</name>
    <name type="common">Myxococcus filiformis</name>
    <name type="synonym">Flexibacter filiformis</name>
    <dbReference type="NCBI Taxonomy" id="104663"/>
    <lineage>
        <taxon>Bacteria</taxon>
        <taxon>Pseudomonadati</taxon>
        <taxon>Bacteroidota</taxon>
        <taxon>Chitinophagia</taxon>
        <taxon>Chitinophagales</taxon>
        <taxon>Chitinophagaceae</taxon>
        <taxon>Chitinophaga</taxon>
    </lineage>
</organism>
<dbReference type="SUPFAM" id="SSF48295">
    <property type="entry name" value="TrpR-like"/>
    <property type="match status" value="1"/>
</dbReference>
<name>A0ABY4I9Z4_CHIFI</name>
<gene>
    <name evidence="2" type="ORF">MYF79_15450</name>
</gene>
<proteinExistence type="predicted"/>
<feature type="region of interest" description="Disordered" evidence="1">
    <location>
        <begin position="62"/>
        <end position="85"/>
    </location>
</feature>
<dbReference type="InterPro" id="IPR010921">
    <property type="entry name" value="Trp_repressor/repl_initiator"/>
</dbReference>
<dbReference type="EMBL" id="CP095855">
    <property type="protein sequence ID" value="UPK72687.1"/>
    <property type="molecule type" value="Genomic_DNA"/>
</dbReference>
<reference evidence="2 3" key="1">
    <citation type="submission" date="2022-04" db="EMBL/GenBank/DDBJ databases">
        <title>The arsenic-methylating capacity of Chitinophaga filiformis YT5 during chitin decomposition.</title>
        <authorList>
            <person name="Chen G."/>
            <person name="Liang Y."/>
        </authorList>
    </citation>
    <scope>NUCLEOTIDE SEQUENCE [LARGE SCALE GENOMIC DNA]</scope>
    <source>
        <strain evidence="2 3">YT5</strain>
    </source>
</reference>
<dbReference type="RefSeq" id="WP_247814867.1">
    <property type="nucleotide sequence ID" value="NZ_CP095855.1"/>
</dbReference>